<dbReference type="GO" id="GO:0016740">
    <property type="term" value="F:transferase activity"/>
    <property type="evidence" value="ECO:0007669"/>
    <property type="project" value="UniProtKB-KW"/>
</dbReference>
<keyword evidence="1" id="KW-0808">Transferase</keyword>
<dbReference type="InterPro" id="IPR019378">
    <property type="entry name" value="GDP-Fuc_O-FucTrfase"/>
</dbReference>
<evidence type="ECO:0000256" key="4">
    <source>
        <dbReference type="SAM" id="SignalP"/>
    </source>
</evidence>
<protein>
    <submittedName>
        <fullName evidence="5">Uncharacterized protein</fullName>
    </submittedName>
</protein>
<organism evidence="5 6">
    <name type="scientific">Cylindrobasidium torrendii FP15055 ss-10</name>
    <dbReference type="NCBI Taxonomy" id="1314674"/>
    <lineage>
        <taxon>Eukaryota</taxon>
        <taxon>Fungi</taxon>
        <taxon>Dikarya</taxon>
        <taxon>Basidiomycota</taxon>
        <taxon>Agaricomycotina</taxon>
        <taxon>Agaricomycetes</taxon>
        <taxon>Agaricomycetidae</taxon>
        <taxon>Agaricales</taxon>
        <taxon>Marasmiineae</taxon>
        <taxon>Physalacriaceae</taxon>
        <taxon>Cylindrobasidium</taxon>
    </lineage>
</organism>
<dbReference type="Proteomes" id="UP000054007">
    <property type="component" value="Unassembled WGS sequence"/>
</dbReference>
<dbReference type="GO" id="GO:0006004">
    <property type="term" value="P:fucose metabolic process"/>
    <property type="evidence" value="ECO:0007669"/>
    <property type="project" value="UniProtKB-KW"/>
</dbReference>
<sequence>MLLVVLGAVSFVAILRTRLRQTVAVEEEKIARPLLRSEEPPTWDWLRRWEQELPQHALDVAAPEGVSGRYLRFNNQAQRLGWNNVLSELLMNAHLAHEAGRGYVFPEFTWEPSHYPWKFYEDEELEREGWPPRTPLNALMSGPVSGGPWEWNDRTPRSISWKHFDIICPPNERVQVNSSTVKKGMEWSEGGDILSRWTSTLKDIPDRCVEILPSDDDGFPQIFDMWLWGSPRVTSLWDSFSKSPVSTLLRPSPLVSAAVARNEYLFLPEGPLPKARTSTEPWGRVLAMHLRRGDYEGACQHFARWSSVFYGWNQLPFLPDTFTPPPGSSWGENTPENTAIYMGRCYPEIDAVVQRVRQAREDSEVYTDVLYLLTNEKGEWLDRLLDALGQDGWPTIRTSRELVLEGVEQKEVAMAVDMDIARRASVFIGNGWSSFTSSIVHRRLVDGKKPESIRFY</sequence>
<evidence type="ECO:0000313" key="5">
    <source>
        <dbReference type="EMBL" id="KIY66967.1"/>
    </source>
</evidence>
<feature type="signal peptide" evidence="4">
    <location>
        <begin position="1"/>
        <end position="24"/>
    </location>
</feature>
<evidence type="ECO:0000256" key="1">
    <source>
        <dbReference type="ARBA" id="ARBA00022679"/>
    </source>
</evidence>
<proteinExistence type="predicted"/>
<accession>A0A0D7B904</accession>
<evidence type="ECO:0000256" key="2">
    <source>
        <dbReference type="ARBA" id="ARBA00023253"/>
    </source>
</evidence>
<evidence type="ECO:0000313" key="6">
    <source>
        <dbReference type="Proteomes" id="UP000054007"/>
    </source>
</evidence>
<name>A0A0D7B904_9AGAR</name>
<keyword evidence="3" id="KW-0119">Carbohydrate metabolism</keyword>
<dbReference type="CDD" id="cd11296">
    <property type="entry name" value="O-FucT_like"/>
    <property type="match status" value="1"/>
</dbReference>
<dbReference type="Gene3D" id="3.40.50.11350">
    <property type="match status" value="1"/>
</dbReference>
<dbReference type="STRING" id="1314674.A0A0D7B904"/>
<dbReference type="EMBL" id="KN880539">
    <property type="protein sequence ID" value="KIY66967.1"/>
    <property type="molecule type" value="Genomic_DNA"/>
</dbReference>
<keyword evidence="2" id="KW-0294">Fucose metabolism</keyword>
<gene>
    <name evidence="5" type="ORF">CYLTODRAFT_354117</name>
</gene>
<dbReference type="AlphaFoldDB" id="A0A0D7B904"/>
<reference evidence="5 6" key="1">
    <citation type="journal article" date="2015" name="Fungal Genet. Biol.">
        <title>Evolution of novel wood decay mechanisms in Agaricales revealed by the genome sequences of Fistulina hepatica and Cylindrobasidium torrendii.</title>
        <authorList>
            <person name="Floudas D."/>
            <person name="Held B.W."/>
            <person name="Riley R."/>
            <person name="Nagy L.G."/>
            <person name="Koehler G."/>
            <person name="Ransdell A.S."/>
            <person name="Younus H."/>
            <person name="Chow J."/>
            <person name="Chiniquy J."/>
            <person name="Lipzen A."/>
            <person name="Tritt A."/>
            <person name="Sun H."/>
            <person name="Haridas S."/>
            <person name="LaButti K."/>
            <person name="Ohm R.A."/>
            <person name="Kues U."/>
            <person name="Blanchette R.A."/>
            <person name="Grigoriev I.V."/>
            <person name="Minto R.E."/>
            <person name="Hibbett D.S."/>
        </authorList>
    </citation>
    <scope>NUCLEOTIDE SEQUENCE [LARGE SCALE GENOMIC DNA]</scope>
    <source>
        <strain evidence="5 6">FP15055 ss-10</strain>
    </source>
</reference>
<keyword evidence="6" id="KW-1185">Reference proteome</keyword>
<dbReference type="OrthoDB" id="2559662at2759"/>
<dbReference type="Pfam" id="PF10250">
    <property type="entry name" value="O-FucT"/>
    <property type="match status" value="1"/>
</dbReference>
<evidence type="ECO:0000256" key="3">
    <source>
        <dbReference type="ARBA" id="ARBA00023277"/>
    </source>
</evidence>
<feature type="chain" id="PRO_5002316960" evidence="4">
    <location>
        <begin position="25"/>
        <end position="456"/>
    </location>
</feature>
<keyword evidence="4" id="KW-0732">Signal</keyword>